<feature type="compositionally biased region" description="Low complexity" evidence="1">
    <location>
        <begin position="176"/>
        <end position="185"/>
    </location>
</feature>
<feature type="compositionally biased region" description="Basic and acidic residues" evidence="1">
    <location>
        <begin position="322"/>
        <end position="333"/>
    </location>
</feature>
<feature type="region of interest" description="Disordered" evidence="1">
    <location>
        <begin position="228"/>
        <end position="262"/>
    </location>
</feature>
<gene>
    <name evidence="2" type="ORF">TSPGSL018_17989</name>
</gene>
<name>A0A061QY07_9CHLO</name>
<feature type="region of interest" description="Disordered" evidence="1">
    <location>
        <begin position="174"/>
        <end position="196"/>
    </location>
</feature>
<proteinExistence type="predicted"/>
<feature type="region of interest" description="Disordered" evidence="1">
    <location>
        <begin position="301"/>
        <end position="333"/>
    </location>
</feature>
<feature type="compositionally biased region" description="Acidic residues" evidence="1">
    <location>
        <begin position="67"/>
        <end position="77"/>
    </location>
</feature>
<evidence type="ECO:0000313" key="2">
    <source>
        <dbReference type="EMBL" id="JAC64583.1"/>
    </source>
</evidence>
<organism evidence="2">
    <name type="scientific">Tetraselmis sp. GSL018</name>
    <dbReference type="NCBI Taxonomy" id="582737"/>
    <lineage>
        <taxon>Eukaryota</taxon>
        <taxon>Viridiplantae</taxon>
        <taxon>Chlorophyta</taxon>
        <taxon>core chlorophytes</taxon>
        <taxon>Chlorodendrophyceae</taxon>
        <taxon>Chlorodendrales</taxon>
        <taxon>Chlorodendraceae</taxon>
        <taxon>Tetraselmis</taxon>
    </lineage>
</organism>
<reference evidence="2" key="1">
    <citation type="submission" date="2014-05" db="EMBL/GenBank/DDBJ databases">
        <title>The transcriptome of the halophilic microalga Tetraselmis sp. GSL018 isolated from the Great Salt Lake, Utah.</title>
        <authorList>
            <person name="Jinkerson R.E."/>
            <person name="D'Adamo S."/>
            <person name="Posewitz M.C."/>
        </authorList>
    </citation>
    <scope>NUCLEOTIDE SEQUENCE</scope>
    <source>
        <strain evidence="2">GSL018</strain>
    </source>
</reference>
<feature type="compositionally biased region" description="Basic and acidic residues" evidence="1">
    <location>
        <begin position="228"/>
        <end position="237"/>
    </location>
</feature>
<accession>A0A061QY07</accession>
<feature type="region of interest" description="Disordered" evidence="1">
    <location>
        <begin position="1"/>
        <end position="114"/>
    </location>
</feature>
<dbReference type="EMBL" id="GBEZ01022244">
    <property type="protein sequence ID" value="JAC64583.1"/>
    <property type="molecule type" value="Transcribed_RNA"/>
</dbReference>
<protein>
    <submittedName>
        <fullName evidence="2">Uncharacterized protein</fullName>
    </submittedName>
</protein>
<evidence type="ECO:0000256" key="1">
    <source>
        <dbReference type="SAM" id="MobiDB-lite"/>
    </source>
</evidence>
<dbReference type="AlphaFoldDB" id="A0A061QY07"/>
<sequence>MVQNTCGQEGTAALAAPGGDSGFFLTGLHHGAEHLRPSQPSPEAKGPTEPPASDSSGRDSPAASESASEDGGDDLLTGEDVLGGEDPSPGDTADAAGRSEGEDEVVESAQTARRAELESYLRELRGKAEPAGSAPALLPEDFGPMVQEILWDVKPSGGEQDWLTRARQEARDAAEARAAGGQRPAWMGVKAEDPKTQKALDEAIALEKRLREKQIEAAIVWREANPERYEAQRERRNSRMAKSAQRAIQAERRRRQRQARLQRALQVMDTQGKDDHAGRNAALGPGARFFRLLPEEEALVERLLEEGAGEGEPDSGATSREPICHPDRGGHGR</sequence>